<keyword evidence="3" id="KW-1185">Reference proteome</keyword>
<dbReference type="EMBL" id="CP029426">
    <property type="protein sequence ID" value="AWM04424.1"/>
    <property type="molecule type" value="Genomic_DNA"/>
</dbReference>
<accession>A0A2U8Q2X5</accession>
<evidence type="ECO:0000259" key="1">
    <source>
        <dbReference type="Pfam" id="PF13545"/>
    </source>
</evidence>
<gene>
    <name evidence="2" type="ORF">CIT40_00400</name>
</gene>
<sequence>MLGARRNAVSLVAHALQRAGIIHHSHGRIGIVDRQALETTSCDCYSAVNAYHLRLAGAEP</sequence>
<dbReference type="GO" id="GO:0003677">
    <property type="term" value="F:DNA binding"/>
    <property type="evidence" value="ECO:0007669"/>
    <property type="project" value="InterPro"/>
</dbReference>
<proteinExistence type="predicted"/>
<dbReference type="Proteomes" id="UP000215884">
    <property type="component" value="Chromosome"/>
</dbReference>
<reference evidence="2 3" key="1">
    <citation type="journal article" date="2017" name="Syst. Appl. Microbiol.">
        <title>Soybeans inoculated with root zone soils of Canadian native legumes harbour diverse and novel Bradyrhizobium spp. that possess agricultural potential.</title>
        <authorList>
            <person name="Bromfield E.S.P."/>
            <person name="Cloutier S."/>
            <person name="Tambong J.T."/>
            <person name="Tran Thi T.V."/>
        </authorList>
    </citation>
    <scope>NUCLEOTIDE SEQUENCE [LARGE SCALE GENOMIC DNA]</scope>
    <source>
        <strain evidence="2 3">39S1MB</strain>
    </source>
</reference>
<organism evidence="2 3">
    <name type="scientific">Bradyrhizobium amphicarpaeae</name>
    <dbReference type="NCBI Taxonomy" id="1404768"/>
    <lineage>
        <taxon>Bacteria</taxon>
        <taxon>Pseudomonadati</taxon>
        <taxon>Pseudomonadota</taxon>
        <taxon>Alphaproteobacteria</taxon>
        <taxon>Hyphomicrobiales</taxon>
        <taxon>Nitrobacteraceae</taxon>
        <taxon>Bradyrhizobium</taxon>
    </lineage>
</organism>
<dbReference type="AlphaFoldDB" id="A0A2U8Q2X5"/>
<dbReference type="KEGG" id="brq:CIT40_00400"/>
<evidence type="ECO:0000313" key="3">
    <source>
        <dbReference type="Proteomes" id="UP000215884"/>
    </source>
</evidence>
<dbReference type="Gene3D" id="1.10.10.10">
    <property type="entry name" value="Winged helix-like DNA-binding domain superfamily/Winged helix DNA-binding domain"/>
    <property type="match status" value="1"/>
</dbReference>
<protein>
    <recommendedName>
        <fullName evidence="1">HTH crp-type domain-containing protein</fullName>
    </recommendedName>
</protein>
<dbReference type="Pfam" id="PF13545">
    <property type="entry name" value="HTH_Crp_2"/>
    <property type="match status" value="1"/>
</dbReference>
<reference evidence="2 3" key="2">
    <citation type="journal article" date="2019" name="Int. J. Syst. Evol. Microbiol.">
        <title>Description and complete genome sequence of Bradyrhizobium amphicarpaeae sp. nov., harbouring photosystem and nitrogen-fixation genes.</title>
        <authorList>
            <person name="Bromfield E.S.P."/>
            <person name="Cloutier S."/>
            <person name="Nguyen H.D.T."/>
        </authorList>
    </citation>
    <scope>NUCLEOTIDE SEQUENCE [LARGE SCALE GENOMIC DNA]</scope>
    <source>
        <strain evidence="2 3">39S1MB</strain>
    </source>
</reference>
<dbReference type="GO" id="GO:0006355">
    <property type="term" value="P:regulation of DNA-templated transcription"/>
    <property type="evidence" value="ECO:0007669"/>
    <property type="project" value="InterPro"/>
</dbReference>
<dbReference type="InterPro" id="IPR036390">
    <property type="entry name" value="WH_DNA-bd_sf"/>
</dbReference>
<evidence type="ECO:0000313" key="2">
    <source>
        <dbReference type="EMBL" id="AWM04424.1"/>
    </source>
</evidence>
<dbReference type="InterPro" id="IPR036388">
    <property type="entry name" value="WH-like_DNA-bd_sf"/>
</dbReference>
<name>A0A2U8Q2X5_9BRAD</name>
<dbReference type="SUPFAM" id="SSF46785">
    <property type="entry name" value="Winged helix' DNA-binding domain"/>
    <property type="match status" value="1"/>
</dbReference>
<dbReference type="InterPro" id="IPR012318">
    <property type="entry name" value="HTH_CRP"/>
</dbReference>
<feature type="domain" description="HTH crp-type" evidence="1">
    <location>
        <begin position="1"/>
        <end position="38"/>
    </location>
</feature>